<feature type="region of interest" description="Disordered" evidence="4">
    <location>
        <begin position="205"/>
        <end position="233"/>
    </location>
</feature>
<dbReference type="AlphaFoldDB" id="A0A5N5DD72"/>
<feature type="compositionally biased region" description="Basic and acidic residues" evidence="4">
    <location>
        <begin position="208"/>
        <end position="218"/>
    </location>
</feature>
<dbReference type="Gene3D" id="2.130.10.10">
    <property type="entry name" value="YVTN repeat-like/Quinoprotein amine dehydrogenase"/>
    <property type="match status" value="2"/>
</dbReference>
<dbReference type="InterPro" id="IPR020472">
    <property type="entry name" value="WD40_PAC1"/>
</dbReference>
<dbReference type="PANTHER" id="PTHR19848:SF8">
    <property type="entry name" value="F-BOX AND WD REPEAT DOMAIN CONTAINING 7"/>
    <property type="match status" value="1"/>
</dbReference>
<dbReference type="PROSITE" id="PS50294">
    <property type="entry name" value="WD_REPEATS_REGION"/>
    <property type="match status" value="2"/>
</dbReference>
<dbReference type="SMART" id="SM00320">
    <property type="entry name" value="WD40"/>
    <property type="match status" value="5"/>
</dbReference>
<dbReference type="InterPro" id="IPR036322">
    <property type="entry name" value="WD40_repeat_dom_sf"/>
</dbReference>
<dbReference type="SUPFAM" id="SSF50978">
    <property type="entry name" value="WD40 repeat-like"/>
    <property type="match status" value="1"/>
</dbReference>
<keyword evidence="6" id="KW-1185">Reference proteome</keyword>
<dbReference type="Proteomes" id="UP000325902">
    <property type="component" value="Unassembled WGS sequence"/>
</dbReference>
<dbReference type="OrthoDB" id="19711at2759"/>
<protein>
    <submittedName>
        <fullName evidence="5">F-box/WD repeat-containing protein pof1</fullName>
    </submittedName>
</protein>
<proteinExistence type="predicted"/>
<accession>A0A5N5DD72</accession>
<dbReference type="PRINTS" id="PR00320">
    <property type="entry name" value="GPROTEINBRPT"/>
</dbReference>
<gene>
    <name evidence="5" type="primary">pof1</name>
    <name evidence="5" type="ORF">DBV05_g6193</name>
</gene>
<evidence type="ECO:0000256" key="1">
    <source>
        <dbReference type="ARBA" id="ARBA00022574"/>
    </source>
</evidence>
<evidence type="ECO:0000313" key="6">
    <source>
        <dbReference type="Proteomes" id="UP000325902"/>
    </source>
</evidence>
<name>A0A5N5DD72_9PEZI</name>
<evidence type="ECO:0000256" key="2">
    <source>
        <dbReference type="ARBA" id="ARBA00022737"/>
    </source>
</evidence>
<evidence type="ECO:0000256" key="3">
    <source>
        <dbReference type="PROSITE-ProRule" id="PRU00221"/>
    </source>
</evidence>
<reference evidence="5 6" key="1">
    <citation type="journal article" date="2019" name="Sci. Rep.">
        <title>A multi-omics analysis of the grapevine pathogen Lasiodiplodia theobromae reveals that temperature affects the expression of virulence- and pathogenicity-related genes.</title>
        <authorList>
            <person name="Felix C."/>
            <person name="Meneses R."/>
            <person name="Goncalves M.F.M."/>
            <person name="Tilleman L."/>
            <person name="Duarte A.S."/>
            <person name="Jorrin-Novo J.V."/>
            <person name="Van de Peer Y."/>
            <person name="Deforce D."/>
            <person name="Van Nieuwerburgh F."/>
            <person name="Esteves A.C."/>
            <person name="Alves A."/>
        </authorList>
    </citation>
    <scope>NUCLEOTIDE SEQUENCE [LARGE SCALE GENOMIC DNA]</scope>
    <source>
        <strain evidence="5 6">LA-SOL3</strain>
    </source>
</reference>
<feature type="repeat" description="WD" evidence="3">
    <location>
        <begin position="171"/>
        <end position="212"/>
    </location>
</feature>
<dbReference type="Pfam" id="PF00400">
    <property type="entry name" value="WD40"/>
    <property type="match status" value="5"/>
</dbReference>
<dbReference type="PROSITE" id="PS50082">
    <property type="entry name" value="WD_REPEATS_2"/>
    <property type="match status" value="4"/>
</dbReference>
<feature type="repeat" description="WD" evidence="3">
    <location>
        <begin position="63"/>
        <end position="104"/>
    </location>
</feature>
<dbReference type="PANTHER" id="PTHR19848">
    <property type="entry name" value="WD40 REPEAT PROTEIN"/>
    <property type="match status" value="1"/>
</dbReference>
<feature type="compositionally biased region" description="Gly residues" evidence="4">
    <location>
        <begin position="220"/>
        <end position="232"/>
    </location>
</feature>
<evidence type="ECO:0000313" key="5">
    <source>
        <dbReference type="EMBL" id="KAB2575112.1"/>
    </source>
</evidence>
<organism evidence="5 6">
    <name type="scientific">Lasiodiplodia theobromae</name>
    <dbReference type="NCBI Taxonomy" id="45133"/>
    <lineage>
        <taxon>Eukaryota</taxon>
        <taxon>Fungi</taxon>
        <taxon>Dikarya</taxon>
        <taxon>Ascomycota</taxon>
        <taxon>Pezizomycotina</taxon>
        <taxon>Dothideomycetes</taxon>
        <taxon>Dothideomycetes incertae sedis</taxon>
        <taxon>Botryosphaeriales</taxon>
        <taxon>Botryosphaeriaceae</taxon>
        <taxon>Lasiodiplodia</taxon>
    </lineage>
</organism>
<dbReference type="EMBL" id="VCHE01000036">
    <property type="protein sequence ID" value="KAB2575112.1"/>
    <property type="molecule type" value="Genomic_DNA"/>
</dbReference>
<comment type="caution">
    <text evidence="5">The sequence shown here is derived from an EMBL/GenBank/DDBJ whole genome shotgun (WGS) entry which is preliminary data.</text>
</comment>
<keyword evidence="1 3" id="KW-0853">WD repeat</keyword>
<dbReference type="InterPro" id="IPR015943">
    <property type="entry name" value="WD40/YVTN_repeat-like_dom_sf"/>
</dbReference>
<feature type="repeat" description="WD" evidence="3">
    <location>
        <begin position="22"/>
        <end position="61"/>
    </location>
</feature>
<sequence>MTAITVVAQEPITFPHPSHASEEGHTADIYSIAVSANHLISCSRDRTIRIWHLSDQRLAHPPLREHASSVLCCRIHEESDLFVTSEVDGFVELWRLSTAQLVRRWKAHADSVLSLALGGEVLVTGSRDKSIKAWSVAQLLLSSRAAAADGDTTTADVDDDDAAEPEPLRTIGAATAAVNDVSLAADEKSVFAGSGDGSLRQWYLRSSSGDEKPSRDFESPGGGGSGGGSGGGCRRRGICSLSLTRNGKRLVSGHSDGKLRVFDVELATELMCIDAHGTCLTRSWRPSKSGPFSK</sequence>
<dbReference type="InterPro" id="IPR001680">
    <property type="entry name" value="WD40_rpt"/>
</dbReference>
<evidence type="ECO:0000256" key="4">
    <source>
        <dbReference type="SAM" id="MobiDB-lite"/>
    </source>
</evidence>
<keyword evidence="2" id="KW-0677">Repeat</keyword>
<feature type="repeat" description="WD" evidence="3">
    <location>
        <begin position="105"/>
        <end position="136"/>
    </location>
</feature>